<protein>
    <submittedName>
        <fullName evidence="2">HET-domain-containing protein</fullName>
    </submittedName>
</protein>
<evidence type="ECO:0000259" key="1">
    <source>
        <dbReference type="Pfam" id="PF20150"/>
    </source>
</evidence>
<gene>
    <name evidence="2" type="ORF">PG991_010322</name>
</gene>
<dbReference type="InterPro" id="IPR045518">
    <property type="entry name" value="2EXR"/>
</dbReference>
<organism evidence="2 3">
    <name type="scientific">Apiospora marii</name>
    <dbReference type="NCBI Taxonomy" id="335849"/>
    <lineage>
        <taxon>Eukaryota</taxon>
        <taxon>Fungi</taxon>
        <taxon>Dikarya</taxon>
        <taxon>Ascomycota</taxon>
        <taxon>Pezizomycotina</taxon>
        <taxon>Sordariomycetes</taxon>
        <taxon>Xylariomycetidae</taxon>
        <taxon>Amphisphaeriales</taxon>
        <taxon>Apiosporaceae</taxon>
        <taxon>Apiospora</taxon>
    </lineage>
</organism>
<dbReference type="Proteomes" id="UP001396898">
    <property type="component" value="Unassembled WGS sequence"/>
</dbReference>
<accession>A0ABR1RI53</accession>
<name>A0ABR1RI53_9PEZI</name>
<proteinExistence type="predicted"/>
<evidence type="ECO:0000313" key="3">
    <source>
        <dbReference type="Proteomes" id="UP001396898"/>
    </source>
</evidence>
<dbReference type="Pfam" id="PF20150">
    <property type="entry name" value="2EXR"/>
    <property type="match status" value="1"/>
</dbReference>
<feature type="domain" description="2EXR" evidence="1">
    <location>
        <begin position="4"/>
        <end position="122"/>
    </location>
</feature>
<comment type="caution">
    <text evidence="2">The sequence shown here is derived from an EMBL/GenBank/DDBJ whole genome shotgun (WGS) entry which is preliminary data.</text>
</comment>
<keyword evidence="3" id="KW-1185">Reference proteome</keyword>
<evidence type="ECO:0000313" key="2">
    <source>
        <dbReference type="EMBL" id="KAK8012947.1"/>
    </source>
</evidence>
<reference evidence="2 3" key="1">
    <citation type="submission" date="2023-01" db="EMBL/GenBank/DDBJ databases">
        <title>Analysis of 21 Apiospora genomes using comparative genomics revels a genus with tremendous synthesis potential of carbohydrate active enzymes and secondary metabolites.</title>
        <authorList>
            <person name="Sorensen T."/>
        </authorList>
    </citation>
    <scope>NUCLEOTIDE SEQUENCE [LARGE SCALE GENOMIC DNA]</scope>
    <source>
        <strain evidence="2 3">CBS 20057</strain>
    </source>
</reference>
<dbReference type="EMBL" id="JAQQWI010000015">
    <property type="protein sequence ID" value="KAK8012947.1"/>
    <property type="molecule type" value="Genomic_DNA"/>
</dbReference>
<sequence length="381" mass="43857">MEAFHPYPRLPTELRQAIWQHYLDGERRQPQVYAFEFRYSRSNLVATYPGLNPPDPDAIHLHYQAQPEDRIVLQPFSYYPGEGGSLAGDLALLQASTAPWRVAAATCAESRQEVLRLLPDVITFQALPATWGDKHPADDQADEPSNSFPSYALRFNGDDDVILFHANWTDLEAVVRMARMPGGRPHESFARIPNVALGTRGLLQGWSSEGYERCHRHRECPCDTDACPPDDACRVEPLPGFLALFPQLRKLYLADARRVVVAPQYMSMMKSDCKFEFCDSFEGFSSSGYEGWVEKDGTRSLYRCPSKRDDVWPVFQAVDFERGSVVAFDDRDGGCLLPHHRFWLPRDPKVREIRRKWRRVFPWYKSLQHLEIKFMAELMVR</sequence>